<dbReference type="InterPro" id="IPR029062">
    <property type="entry name" value="Class_I_gatase-like"/>
</dbReference>
<organism evidence="5 6">
    <name type="scientific">Pseudoalteromonas luteoviolacea DSM 6061</name>
    <dbReference type="NCBI Taxonomy" id="1365250"/>
    <lineage>
        <taxon>Bacteria</taxon>
        <taxon>Pseudomonadati</taxon>
        <taxon>Pseudomonadota</taxon>
        <taxon>Gammaproteobacteria</taxon>
        <taxon>Alteromonadales</taxon>
        <taxon>Pseudoalteromonadaceae</taxon>
        <taxon>Pseudoalteromonas</taxon>
    </lineage>
</organism>
<dbReference type="GO" id="GO:0003700">
    <property type="term" value="F:DNA-binding transcription factor activity"/>
    <property type="evidence" value="ECO:0007669"/>
    <property type="project" value="InterPro"/>
</dbReference>
<keyword evidence="1" id="KW-0805">Transcription regulation</keyword>
<reference evidence="5 6" key="1">
    <citation type="submission" date="2013-07" db="EMBL/GenBank/DDBJ databases">
        <title>Comparative Genomic and Metabolomic Analysis of Twelve Strains of Pseudoalteromonas luteoviolacea.</title>
        <authorList>
            <person name="Vynne N.G."/>
            <person name="Mansson M."/>
            <person name="Gram L."/>
        </authorList>
    </citation>
    <scope>NUCLEOTIDE SEQUENCE [LARGE SCALE GENOMIC DNA]</scope>
    <source>
        <strain evidence="5 6">DSM 6061</strain>
    </source>
</reference>
<dbReference type="PANTHER" id="PTHR43280:SF28">
    <property type="entry name" value="HTH-TYPE TRANSCRIPTIONAL ACTIVATOR RHAS"/>
    <property type="match status" value="1"/>
</dbReference>
<dbReference type="Gene3D" id="3.40.50.880">
    <property type="match status" value="1"/>
</dbReference>
<feature type="domain" description="HTH araC/xylS-type" evidence="4">
    <location>
        <begin position="206"/>
        <end position="308"/>
    </location>
</feature>
<proteinExistence type="predicted"/>
<dbReference type="SUPFAM" id="SSF46689">
    <property type="entry name" value="Homeodomain-like"/>
    <property type="match status" value="2"/>
</dbReference>
<dbReference type="Pfam" id="PF01965">
    <property type="entry name" value="DJ-1_PfpI"/>
    <property type="match status" value="1"/>
</dbReference>
<keyword evidence="3" id="KW-0804">Transcription</keyword>
<dbReference type="SUPFAM" id="SSF52317">
    <property type="entry name" value="Class I glutamine amidotransferase-like"/>
    <property type="match status" value="1"/>
</dbReference>
<evidence type="ECO:0000259" key="4">
    <source>
        <dbReference type="PROSITE" id="PS01124"/>
    </source>
</evidence>
<dbReference type="PROSITE" id="PS01124">
    <property type="entry name" value="HTH_ARAC_FAMILY_2"/>
    <property type="match status" value="1"/>
</dbReference>
<comment type="caution">
    <text evidence="5">The sequence shown here is derived from an EMBL/GenBank/DDBJ whole genome shotgun (WGS) entry which is preliminary data.</text>
</comment>
<dbReference type="SMART" id="SM00342">
    <property type="entry name" value="HTH_ARAC"/>
    <property type="match status" value="1"/>
</dbReference>
<dbReference type="InterPro" id="IPR018060">
    <property type="entry name" value="HTH_AraC"/>
</dbReference>
<evidence type="ECO:0000256" key="1">
    <source>
        <dbReference type="ARBA" id="ARBA00023015"/>
    </source>
</evidence>
<dbReference type="Pfam" id="PF12833">
    <property type="entry name" value="HTH_18"/>
    <property type="match status" value="1"/>
</dbReference>
<evidence type="ECO:0000256" key="2">
    <source>
        <dbReference type="ARBA" id="ARBA00023125"/>
    </source>
</evidence>
<dbReference type="GO" id="GO:0043565">
    <property type="term" value="F:sequence-specific DNA binding"/>
    <property type="evidence" value="ECO:0007669"/>
    <property type="project" value="InterPro"/>
</dbReference>
<dbReference type="Gene3D" id="1.10.10.60">
    <property type="entry name" value="Homeodomain-like"/>
    <property type="match status" value="1"/>
</dbReference>
<gene>
    <name evidence="5" type="ORF">N475_19930</name>
</gene>
<keyword evidence="2" id="KW-0238">DNA-binding</keyword>
<dbReference type="RefSeq" id="WP_063358242.1">
    <property type="nucleotide sequence ID" value="NZ_AQHB01000049.1"/>
</dbReference>
<name>A0A166VSB4_9GAMM</name>
<dbReference type="Proteomes" id="UP000076643">
    <property type="component" value="Unassembled WGS sequence"/>
</dbReference>
<evidence type="ECO:0000313" key="5">
    <source>
        <dbReference type="EMBL" id="KZN33645.1"/>
    </source>
</evidence>
<dbReference type="PANTHER" id="PTHR43280">
    <property type="entry name" value="ARAC-FAMILY TRANSCRIPTIONAL REGULATOR"/>
    <property type="match status" value="1"/>
</dbReference>
<evidence type="ECO:0000256" key="3">
    <source>
        <dbReference type="ARBA" id="ARBA00023163"/>
    </source>
</evidence>
<protein>
    <recommendedName>
        <fullName evidence="4">HTH araC/xylS-type domain-containing protein</fullName>
    </recommendedName>
</protein>
<keyword evidence="6" id="KW-1185">Reference proteome</keyword>
<dbReference type="AlphaFoldDB" id="A0A166VSB4"/>
<dbReference type="PATRIC" id="fig|1365250.3.peg.3692"/>
<dbReference type="InterPro" id="IPR002818">
    <property type="entry name" value="DJ-1/PfpI"/>
</dbReference>
<dbReference type="EMBL" id="AUYB01000122">
    <property type="protein sequence ID" value="KZN33645.1"/>
    <property type="molecule type" value="Genomic_DNA"/>
</dbReference>
<evidence type="ECO:0000313" key="6">
    <source>
        <dbReference type="Proteomes" id="UP000076643"/>
    </source>
</evidence>
<accession>A0A166VSB4</accession>
<sequence length="311" mass="35308">MRQFYNEKIHLTLINYPSASKAAVYGFTEIIEVTNSVCENLGISTLFSVYACKIEELNSAIETQVVILPPSTSDEFYTKKCQDLNDYLKAMQSKGATLASACVGSFILAHGGFLDDKFCTIHWRLAQQFTECFPRAKLNTNAIIINEGNVITAGGRMAWLDLAVEIISFSCPPTVVSTLSKEMVIDIGHREQKFYRQFIPKCDHGDEMILCVQKHLGEHYSKPTMIPVLAEQFYVSARTLQRRFQHAVGMSVIEYIQKIRLHNACQYLELSKKSVEEIAYAVGYQNVGALRKLFYREYGLSPTDYRKRFTA</sequence>
<dbReference type="InterPro" id="IPR009057">
    <property type="entry name" value="Homeodomain-like_sf"/>
</dbReference>